<evidence type="ECO:0000256" key="1">
    <source>
        <dbReference type="ARBA" id="ARBA00010688"/>
    </source>
</evidence>
<dbReference type="Gene3D" id="3.40.1190.20">
    <property type="match status" value="1"/>
</dbReference>
<dbReference type="SUPFAM" id="SSF53613">
    <property type="entry name" value="Ribokinase-like"/>
    <property type="match status" value="1"/>
</dbReference>
<dbReference type="GO" id="GO:0005524">
    <property type="term" value="F:ATP binding"/>
    <property type="evidence" value="ECO:0007669"/>
    <property type="project" value="UniProtKB-KW"/>
</dbReference>
<dbReference type="PANTHER" id="PTHR43085:SF1">
    <property type="entry name" value="PSEUDOURIDINE KINASE-RELATED"/>
    <property type="match status" value="1"/>
</dbReference>
<dbReference type="Pfam" id="PF00294">
    <property type="entry name" value="PfkB"/>
    <property type="match status" value="1"/>
</dbReference>
<keyword evidence="4 7" id="KW-0418">Kinase</keyword>
<evidence type="ECO:0000313" key="8">
    <source>
        <dbReference type="Proteomes" id="UP000252884"/>
    </source>
</evidence>
<comment type="caution">
    <text evidence="7">The sequence shown here is derived from an EMBL/GenBank/DDBJ whole genome shotgun (WGS) entry which is preliminary data.</text>
</comment>
<comment type="similarity">
    <text evidence="1">Belongs to the carbohydrate kinase PfkB family.</text>
</comment>
<keyword evidence="3" id="KW-0547">Nucleotide-binding</keyword>
<proteinExistence type="inferred from homology"/>
<dbReference type="PANTHER" id="PTHR43085">
    <property type="entry name" value="HEXOKINASE FAMILY MEMBER"/>
    <property type="match status" value="1"/>
</dbReference>
<dbReference type="InterPro" id="IPR029056">
    <property type="entry name" value="Ribokinase-like"/>
</dbReference>
<dbReference type="OrthoDB" id="9779730at2"/>
<evidence type="ECO:0000259" key="6">
    <source>
        <dbReference type="Pfam" id="PF00294"/>
    </source>
</evidence>
<evidence type="ECO:0000313" key="7">
    <source>
        <dbReference type="EMBL" id="RCW72935.1"/>
    </source>
</evidence>
<evidence type="ECO:0000256" key="5">
    <source>
        <dbReference type="ARBA" id="ARBA00022840"/>
    </source>
</evidence>
<dbReference type="RefSeq" id="WP_114468311.1">
    <property type="nucleotide sequence ID" value="NZ_QPJK01000003.1"/>
</dbReference>
<dbReference type="EMBL" id="QPJK01000003">
    <property type="protein sequence ID" value="RCW72935.1"/>
    <property type="molecule type" value="Genomic_DNA"/>
</dbReference>
<dbReference type="InterPro" id="IPR011611">
    <property type="entry name" value="PfkB_dom"/>
</dbReference>
<dbReference type="GO" id="GO:0016301">
    <property type="term" value="F:kinase activity"/>
    <property type="evidence" value="ECO:0007669"/>
    <property type="project" value="UniProtKB-KW"/>
</dbReference>
<accession>A0A368XYJ8</accession>
<sequence length="318" mass="33642">MSFRIAFIGEALIDFTAQPGADLQLQGHVGGALLNGAVAAARLGAAVGYLTQLSTDLFGERLLAHLQANGIATDLVLRSSAPSTLAFVERTPQTNRYAFYMQGTADVLWAPDPLPTLPDGCRWLHYGSNLLTREPSGQRVLDFARAQRGRVLRVFDPNARPSLVQDLPAWRARCAECIAECELLKLSDEDCTLLAPGQPLERAALAWLQAGPVAVLLTRGAQGATLYRRGRPPLAVRPPPVQVVDTIGAGDTFGAGLSVALLDQGVQHAQALAALPDHAWAAVLRFAATAAALNCAREGADPPQRAAVEALQAQAPLG</sequence>
<dbReference type="AlphaFoldDB" id="A0A368XYJ8"/>
<keyword evidence="2" id="KW-0808">Transferase</keyword>
<dbReference type="PROSITE" id="PS00584">
    <property type="entry name" value="PFKB_KINASES_2"/>
    <property type="match status" value="1"/>
</dbReference>
<evidence type="ECO:0000256" key="4">
    <source>
        <dbReference type="ARBA" id="ARBA00022777"/>
    </source>
</evidence>
<gene>
    <name evidence="7" type="ORF">DES41_103543</name>
</gene>
<dbReference type="InterPro" id="IPR050306">
    <property type="entry name" value="PfkB_Carbo_kinase"/>
</dbReference>
<dbReference type="CDD" id="cd01167">
    <property type="entry name" value="bac_FRK"/>
    <property type="match status" value="1"/>
</dbReference>
<evidence type="ECO:0000256" key="2">
    <source>
        <dbReference type="ARBA" id="ARBA00022679"/>
    </source>
</evidence>
<dbReference type="InterPro" id="IPR002173">
    <property type="entry name" value="Carboh/pur_kinase_PfkB_CS"/>
</dbReference>
<evidence type="ECO:0000256" key="3">
    <source>
        <dbReference type="ARBA" id="ARBA00022741"/>
    </source>
</evidence>
<protein>
    <submittedName>
        <fullName evidence="7">Fructokinase</fullName>
    </submittedName>
</protein>
<dbReference type="Proteomes" id="UP000252884">
    <property type="component" value="Unassembled WGS sequence"/>
</dbReference>
<keyword evidence="8" id="KW-1185">Reference proteome</keyword>
<feature type="domain" description="Carbohydrate kinase PfkB" evidence="6">
    <location>
        <begin position="4"/>
        <end position="303"/>
    </location>
</feature>
<reference evidence="7 8" key="1">
    <citation type="submission" date="2018-07" db="EMBL/GenBank/DDBJ databases">
        <title>Genomic Encyclopedia of Type Strains, Phase IV (KMG-IV): sequencing the most valuable type-strain genomes for metagenomic binning, comparative biology and taxonomic classification.</title>
        <authorList>
            <person name="Goeker M."/>
        </authorList>
    </citation>
    <scope>NUCLEOTIDE SEQUENCE [LARGE SCALE GENOMIC DNA]</scope>
    <source>
        <strain evidence="7 8">DSM 21634</strain>
    </source>
</reference>
<keyword evidence="5" id="KW-0067">ATP-binding</keyword>
<organism evidence="7 8">
    <name type="scientific">Pseudorhodoferax soli</name>
    <dbReference type="NCBI Taxonomy" id="545864"/>
    <lineage>
        <taxon>Bacteria</taxon>
        <taxon>Pseudomonadati</taxon>
        <taxon>Pseudomonadota</taxon>
        <taxon>Betaproteobacteria</taxon>
        <taxon>Burkholderiales</taxon>
        <taxon>Comamonadaceae</taxon>
    </lineage>
</organism>
<name>A0A368XYJ8_9BURK</name>